<feature type="compositionally biased region" description="Basic and acidic residues" evidence="1">
    <location>
        <begin position="77"/>
        <end position="95"/>
    </location>
</feature>
<proteinExistence type="predicted"/>
<name>A0AAW2HAN0_9NEOP</name>
<feature type="region of interest" description="Disordered" evidence="1">
    <location>
        <begin position="1"/>
        <end position="216"/>
    </location>
</feature>
<feature type="compositionally biased region" description="Acidic residues" evidence="1">
    <location>
        <begin position="30"/>
        <end position="39"/>
    </location>
</feature>
<evidence type="ECO:0000256" key="1">
    <source>
        <dbReference type="SAM" id="MobiDB-lite"/>
    </source>
</evidence>
<protein>
    <submittedName>
        <fullName evidence="2">Uncharacterized protein</fullName>
    </submittedName>
</protein>
<sequence length="216" mass="24769">MTRKTYSQKSKIEKIIGSRNGGEDSYNAETDGEKEDMVETSENYVGPSEESEACRSYETVPPPPPTGCEILQKHIRTKDLHPTRKLGRRGEDAARTGRGPCRTPYLDQERAFRRPKPLNGREGRESVRGRKGQGNEEDERLQQEQDEEQCRGRNSCIRSEIPEDRNLQTEANRGKVRRRRSREEAALGELRAQFPESPKVGEGEKQMLYSRKGNEY</sequence>
<organism evidence="2">
    <name type="scientific">Menopon gallinae</name>
    <name type="common">poultry shaft louse</name>
    <dbReference type="NCBI Taxonomy" id="328185"/>
    <lineage>
        <taxon>Eukaryota</taxon>
        <taxon>Metazoa</taxon>
        <taxon>Ecdysozoa</taxon>
        <taxon>Arthropoda</taxon>
        <taxon>Hexapoda</taxon>
        <taxon>Insecta</taxon>
        <taxon>Pterygota</taxon>
        <taxon>Neoptera</taxon>
        <taxon>Paraneoptera</taxon>
        <taxon>Psocodea</taxon>
        <taxon>Troctomorpha</taxon>
        <taxon>Phthiraptera</taxon>
        <taxon>Amblycera</taxon>
        <taxon>Menoponidae</taxon>
        <taxon>Menopon</taxon>
    </lineage>
</organism>
<dbReference type="EMBL" id="JARGDH010000005">
    <property type="protein sequence ID" value="KAL0266839.1"/>
    <property type="molecule type" value="Genomic_DNA"/>
</dbReference>
<feature type="compositionally biased region" description="Basic and acidic residues" evidence="1">
    <location>
        <begin position="140"/>
        <end position="151"/>
    </location>
</feature>
<gene>
    <name evidence="2" type="ORF">PYX00_009276</name>
</gene>
<reference evidence="2" key="1">
    <citation type="journal article" date="2024" name="Gigascience">
        <title>Chromosome-level genome of the poultry shaft louse Menopon gallinae provides insight into the host-switching and adaptive evolution of parasitic lice.</title>
        <authorList>
            <person name="Xu Y."/>
            <person name="Ma L."/>
            <person name="Liu S."/>
            <person name="Liang Y."/>
            <person name="Liu Q."/>
            <person name="He Z."/>
            <person name="Tian L."/>
            <person name="Duan Y."/>
            <person name="Cai W."/>
            <person name="Li H."/>
            <person name="Song F."/>
        </authorList>
    </citation>
    <scope>NUCLEOTIDE SEQUENCE</scope>
    <source>
        <strain evidence="2">Cailab_2023a</strain>
    </source>
</reference>
<accession>A0AAW2HAN0</accession>
<feature type="compositionally biased region" description="Basic and acidic residues" evidence="1">
    <location>
        <begin position="119"/>
        <end position="128"/>
    </location>
</feature>
<evidence type="ECO:0000313" key="2">
    <source>
        <dbReference type="EMBL" id="KAL0266839.1"/>
    </source>
</evidence>
<dbReference type="AlphaFoldDB" id="A0AAW2HAN0"/>
<comment type="caution">
    <text evidence="2">The sequence shown here is derived from an EMBL/GenBank/DDBJ whole genome shotgun (WGS) entry which is preliminary data.</text>
</comment>